<protein>
    <submittedName>
        <fullName evidence="1">Uncharacterized protein</fullName>
    </submittedName>
</protein>
<accession>A0A412QZH4</accession>
<comment type="caution">
    <text evidence="1">The sequence shown here is derived from an EMBL/GenBank/DDBJ whole genome shotgun (WGS) entry which is preliminary data.</text>
</comment>
<dbReference type="AlphaFoldDB" id="A0A412QZH4"/>
<evidence type="ECO:0000313" key="1">
    <source>
        <dbReference type="EMBL" id="RGT96669.1"/>
    </source>
</evidence>
<dbReference type="Proteomes" id="UP000283833">
    <property type="component" value="Unassembled WGS sequence"/>
</dbReference>
<name>A0A412QZH4_PHOVU</name>
<organism evidence="1 2">
    <name type="scientific">Phocaeicola vulgatus</name>
    <name type="common">Bacteroides vulgatus</name>
    <dbReference type="NCBI Taxonomy" id="821"/>
    <lineage>
        <taxon>Bacteria</taxon>
        <taxon>Pseudomonadati</taxon>
        <taxon>Bacteroidota</taxon>
        <taxon>Bacteroidia</taxon>
        <taxon>Bacteroidales</taxon>
        <taxon>Bacteroidaceae</taxon>
        <taxon>Phocaeicola</taxon>
    </lineage>
</organism>
<dbReference type="EMBL" id="QRXI01000004">
    <property type="protein sequence ID" value="RGT96669.1"/>
    <property type="molecule type" value="Genomic_DNA"/>
</dbReference>
<sequence length="76" mass="9035">MPKFTKCMSLAMILTFTGYEEAFAEMSYAEQTSFTVSMENQTLKSVINWVEKNSQFIFIYRTTLVFTTDYYSIFYR</sequence>
<evidence type="ECO:0000313" key="2">
    <source>
        <dbReference type="Proteomes" id="UP000283833"/>
    </source>
</evidence>
<gene>
    <name evidence="1" type="ORF">DWX04_04230</name>
</gene>
<reference evidence="1 2" key="1">
    <citation type="submission" date="2018-08" db="EMBL/GenBank/DDBJ databases">
        <title>A genome reference for cultivated species of the human gut microbiota.</title>
        <authorList>
            <person name="Zou Y."/>
            <person name="Xue W."/>
            <person name="Luo G."/>
        </authorList>
    </citation>
    <scope>NUCLEOTIDE SEQUENCE [LARGE SCALE GENOMIC DNA]</scope>
    <source>
        <strain evidence="1 2">AF18-14</strain>
    </source>
</reference>
<proteinExistence type="predicted"/>